<dbReference type="InterPro" id="IPR005625">
    <property type="entry name" value="PepSY-ass_TM"/>
</dbReference>
<dbReference type="PROSITE" id="PS51257">
    <property type="entry name" value="PROKAR_LIPOPROTEIN"/>
    <property type="match status" value="1"/>
</dbReference>
<feature type="transmembrane region" description="Helical" evidence="1">
    <location>
        <begin position="145"/>
        <end position="165"/>
    </location>
</feature>
<dbReference type="AlphaFoldDB" id="A0A4R6STA6"/>
<reference evidence="2 3" key="1">
    <citation type="submission" date="2019-03" db="EMBL/GenBank/DDBJ databases">
        <title>Genomic Encyclopedia of Archaeal and Bacterial Type Strains, Phase II (KMG-II): from individual species to whole genera.</title>
        <authorList>
            <person name="Goeker M."/>
        </authorList>
    </citation>
    <scope>NUCLEOTIDE SEQUENCE [LARGE SCALE GENOMIC DNA]</scope>
    <source>
        <strain evidence="2 3">DSM 19035</strain>
    </source>
</reference>
<dbReference type="OrthoDB" id="111691at2"/>
<accession>A0A4R6STA6</accession>
<dbReference type="PANTHER" id="PTHR34219:SF3">
    <property type="entry name" value="BLL7967 PROTEIN"/>
    <property type="match status" value="1"/>
</dbReference>
<dbReference type="RefSeq" id="WP_133577688.1">
    <property type="nucleotide sequence ID" value="NZ_SNYC01000007.1"/>
</dbReference>
<protein>
    <submittedName>
        <fullName evidence="2">Putative iron-regulated membrane protein</fullName>
    </submittedName>
</protein>
<keyword evidence="1" id="KW-0812">Transmembrane</keyword>
<name>A0A4R6STA6_9SPHI</name>
<dbReference type="EMBL" id="SNYC01000007">
    <property type="protein sequence ID" value="TDQ06856.1"/>
    <property type="molecule type" value="Genomic_DNA"/>
</dbReference>
<sequence length="383" mass="44070">MSKRKNRFKYWIGQIHLWLGLTSGLFVCFLGITGCVLAFEREIENVSQPYRFTETQHKPLLEPSRLKEIADKAIPGKHAHSVSYQPGKSSQVVYFAFEPEYYWIVFLNPYTGEVLKVKNMDDDFFRVMIMGHYYLWLPANIGQPVLASATLMFFFLLISGLILWWPKNKAASKKRFTIKWNAKWRRVNYDLHNVLGFYMTWILIFIAFSGLVMGFQWFAKSAYWVSSGGKKLNLFEETYSDSTLVNAAAGRKPAIDILWARTRDTLQNFSGSLEVHVPDGPKSAIEVALNPDTDVFWKTNYYYYDQYTLKEMEVAHVFGKYANATVADKLMRMNYDIHIGAIAGIPGKIMAFLASLIAASLPITGFIIWRGRKKKNRTKETTS</sequence>
<keyword evidence="1" id="KW-0472">Membrane</keyword>
<feature type="transmembrane region" description="Helical" evidence="1">
    <location>
        <begin position="195"/>
        <end position="219"/>
    </location>
</feature>
<dbReference type="Proteomes" id="UP000295620">
    <property type="component" value="Unassembled WGS sequence"/>
</dbReference>
<keyword evidence="3" id="KW-1185">Reference proteome</keyword>
<proteinExistence type="predicted"/>
<dbReference type="PANTHER" id="PTHR34219">
    <property type="entry name" value="IRON-REGULATED INNER MEMBRANE PROTEIN-RELATED"/>
    <property type="match status" value="1"/>
</dbReference>
<feature type="transmembrane region" description="Helical" evidence="1">
    <location>
        <begin position="349"/>
        <end position="369"/>
    </location>
</feature>
<organism evidence="2 3">
    <name type="scientific">Pedobacter metabolipauper</name>
    <dbReference type="NCBI Taxonomy" id="425513"/>
    <lineage>
        <taxon>Bacteria</taxon>
        <taxon>Pseudomonadati</taxon>
        <taxon>Bacteroidota</taxon>
        <taxon>Sphingobacteriia</taxon>
        <taxon>Sphingobacteriales</taxon>
        <taxon>Sphingobacteriaceae</taxon>
        <taxon>Pedobacter</taxon>
    </lineage>
</organism>
<evidence type="ECO:0000313" key="2">
    <source>
        <dbReference type="EMBL" id="TDQ06856.1"/>
    </source>
</evidence>
<evidence type="ECO:0000256" key="1">
    <source>
        <dbReference type="SAM" id="Phobius"/>
    </source>
</evidence>
<dbReference type="Pfam" id="PF03929">
    <property type="entry name" value="PepSY_TM"/>
    <property type="match status" value="1"/>
</dbReference>
<evidence type="ECO:0000313" key="3">
    <source>
        <dbReference type="Proteomes" id="UP000295620"/>
    </source>
</evidence>
<gene>
    <name evidence="2" type="ORF">ATK78_3868</name>
</gene>
<comment type="caution">
    <text evidence="2">The sequence shown here is derived from an EMBL/GenBank/DDBJ whole genome shotgun (WGS) entry which is preliminary data.</text>
</comment>
<keyword evidence="1" id="KW-1133">Transmembrane helix</keyword>